<dbReference type="GO" id="GO:0016798">
    <property type="term" value="F:hydrolase activity, acting on glycosyl bonds"/>
    <property type="evidence" value="ECO:0007669"/>
    <property type="project" value="UniProtKB-KW"/>
</dbReference>
<dbReference type="InterPro" id="IPR001944">
    <property type="entry name" value="Glycoside_Hdrlase_35"/>
</dbReference>
<evidence type="ECO:0000256" key="1">
    <source>
        <dbReference type="ARBA" id="ARBA00022801"/>
    </source>
</evidence>
<evidence type="ECO:0000313" key="4">
    <source>
        <dbReference type="EMBL" id="KAL0917887.1"/>
    </source>
</evidence>
<gene>
    <name evidence="4" type="ORF">M5K25_012990</name>
</gene>
<proteinExistence type="predicted"/>
<evidence type="ECO:0000259" key="3">
    <source>
        <dbReference type="Pfam" id="PF21467"/>
    </source>
</evidence>
<organism evidence="4 5">
    <name type="scientific">Dendrobium thyrsiflorum</name>
    <name type="common">Pinecone-like raceme dendrobium</name>
    <name type="synonym">Orchid</name>
    <dbReference type="NCBI Taxonomy" id="117978"/>
    <lineage>
        <taxon>Eukaryota</taxon>
        <taxon>Viridiplantae</taxon>
        <taxon>Streptophyta</taxon>
        <taxon>Embryophyta</taxon>
        <taxon>Tracheophyta</taxon>
        <taxon>Spermatophyta</taxon>
        <taxon>Magnoliopsida</taxon>
        <taxon>Liliopsida</taxon>
        <taxon>Asparagales</taxon>
        <taxon>Orchidaceae</taxon>
        <taxon>Epidendroideae</taxon>
        <taxon>Malaxideae</taxon>
        <taxon>Dendrobiinae</taxon>
        <taxon>Dendrobium</taxon>
    </lineage>
</organism>
<evidence type="ECO:0000256" key="2">
    <source>
        <dbReference type="ARBA" id="ARBA00023295"/>
    </source>
</evidence>
<dbReference type="EMBL" id="JANQDX010000010">
    <property type="protein sequence ID" value="KAL0917887.1"/>
    <property type="molecule type" value="Genomic_DNA"/>
</dbReference>
<reference evidence="4 5" key="1">
    <citation type="journal article" date="2024" name="Plant Biotechnol. J.">
        <title>Dendrobium thyrsiflorum genome and its molecular insights into genes involved in important horticultural traits.</title>
        <authorList>
            <person name="Chen B."/>
            <person name="Wang J.Y."/>
            <person name="Zheng P.J."/>
            <person name="Li K.L."/>
            <person name="Liang Y.M."/>
            <person name="Chen X.F."/>
            <person name="Zhang C."/>
            <person name="Zhao X."/>
            <person name="He X."/>
            <person name="Zhang G.Q."/>
            <person name="Liu Z.J."/>
            <person name="Xu Q."/>
        </authorList>
    </citation>
    <scope>NUCLEOTIDE SEQUENCE [LARGE SCALE GENOMIC DNA]</scope>
    <source>
        <strain evidence="4">GZMU011</strain>
    </source>
</reference>
<protein>
    <recommendedName>
        <fullName evidence="3">Beta-galactosidase galactose-binding domain-containing protein</fullName>
    </recommendedName>
</protein>
<keyword evidence="5" id="KW-1185">Reference proteome</keyword>
<keyword evidence="2" id="KW-0326">Glycosidase</keyword>
<dbReference type="PANTHER" id="PTHR23421">
    <property type="entry name" value="BETA-GALACTOSIDASE RELATED"/>
    <property type="match status" value="1"/>
</dbReference>
<dbReference type="InterPro" id="IPR008979">
    <property type="entry name" value="Galactose-bd-like_sf"/>
</dbReference>
<comment type="caution">
    <text evidence="4">The sequence shown here is derived from an EMBL/GenBank/DDBJ whole genome shotgun (WGS) entry which is preliminary data.</text>
</comment>
<feature type="domain" description="Beta-galactosidase galactose-binding" evidence="3">
    <location>
        <begin position="106"/>
        <end position="168"/>
    </location>
</feature>
<dbReference type="Pfam" id="PF21467">
    <property type="entry name" value="BetaGal_gal-bd"/>
    <property type="match status" value="1"/>
</dbReference>
<accession>A0ABD0V5I6</accession>
<sequence length="204" mass="22823">MATKEPKKRLVQSLHLFHSERAPDVASAQMSCLAAAFFFGPYAVEGILSSVALDGYILHGWKLYPISLDKLSLSNETLVRKLAESQTAKISIRTSIKFHSGSISQPGFYEARYFIDPNDQIKDTFISFKGWSKGIAFVNSFNIGRFWPSLGPQCTLYVPAPILHYGENVVNFFTATLASQQIIQSKLLPNPHCRTDLQCLQAQY</sequence>
<dbReference type="Proteomes" id="UP001552299">
    <property type="component" value="Unassembled WGS sequence"/>
</dbReference>
<dbReference type="InterPro" id="IPR048913">
    <property type="entry name" value="BetaGal_gal-bd"/>
</dbReference>
<dbReference type="Gene3D" id="2.60.120.260">
    <property type="entry name" value="Galactose-binding domain-like"/>
    <property type="match status" value="1"/>
</dbReference>
<dbReference type="AlphaFoldDB" id="A0ABD0V5I6"/>
<dbReference type="SUPFAM" id="SSF49785">
    <property type="entry name" value="Galactose-binding domain-like"/>
    <property type="match status" value="1"/>
</dbReference>
<evidence type="ECO:0000313" key="5">
    <source>
        <dbReference type="Proteomes" id="UP001552299"/>
    </source>
</evidence>
<name>A0ABD0V5I6_DENTH</name>
<keyword evidence="1" id="KW-0378">Hydrolase</keyword>